<evidence type="ECO:0000313" key="2">
    <source>
        <dbReference type="EMBL" id="TXL61871.1"/>
    </source>
</evidence>
<dbReference type="RefSeq" id="WP_147684019.1">
    <property type="nucleotide sequence ID" value="NZ_VDUX01000002.1"/>
</dbReference>
<gene>
    <name evidence="2" type="ORF">FHP06_03870</name>
</gene>
<reference evidence="2 3" key="1">
    <citation type="submission" date="2019-06" db="EMBL/GenBank/DDBJ databases">
        <title>Aeromicrobium sp. nov., isolated from a maize field.</title>
        <authorList>
            <person name="Lin S.-Y."/>
            <person name="Tsai C.-F."/>
            <person name="Young C.-C."/>
        </authorList>
    </citation>
    <scope>NUCLEOTIDE SEQUENCE [LARGE SCALE GENOMIC DNA]</scope>
    <source>
        <strain evidence="2 3">CC-CFT486</strain>
    </source>
</reference>
<dbReference type="Proteomes" id="UP000321571">
    <property type="component" value="Unassembled WGS sequence"/>
</dbReference>
<sequence length="256" mass="27884">MSQREGESSGTLLQHSVVVALAVIVLVHSLLIALWLAPSGPLRSGTGPGFVSRYVDPYFKQSWTSLDPSSQRVDERLRIRARVRDSAGGEQLIETPWVDVTATDVDAVHLDLTPPRVRLIARRLATNVNATYLDLDREGRAAAQKNFVHTLDSGSRLRAALRIAGVSAAEAGSYVNNDRMVVRFASLYAVARWGSGVQQVQYSAGRRVAPERGDGSIDDVPFVDSAFGWRRLVRPPASAQQTFDDYVTAAPSGEVN</sequence>
<protein>
    <submittedName>
        <fullName evidence="2">Uncharacterized protein</fullName>
    </submittedName>
</protein>
<accession>A0A5C8NM32</accession>
<dbReference type="AlphaFoldDB" id="A0A5C8NM32"/>
<organism evidence="2 3">
    <name type="scientific">Aeromicrobium terrae</name>
    <dbReference type="NCBI Taxonomy" id="2498846"/>
    <lineage>
        <taxon>Bacteria</taxon>
        <taxon>Bacillati</taxon>
        <taxon>Actinomycetota</taxon>
        <taxon>Actinomycetes</taxon>
        <taxon>Propionibacteriales</taxon>
        <taxon>Nocardioidaceae</taxon>
        <taxon>Aeromicrobium</taxon>
    </lineage>
</organism>
<dbReference type="OrthoDB" id="9342777at2"/>
<evidence type="ECO:0000313" key="3">
    <source>
        <dbReference type="Proteomes" id="UP000321571"/>
    </source>
</evidence>
<keyword evidence="3" id="KW-1185">Reference proteome</keyword>
<proteinExistence type="predicted"/>
<dbReference type="Pfam" id="PF19136">
    <property type="entry name" value="DUF5819"/>
    <property type="match status" value="1"/>
</dbReference>
<keyword evidence="1" id="KW-0472">Membrane</keyword>
<keyword evidence="1" id="KW-1133">Transmembrane helix</keyword>
<evidence type="ECO:0000256" key="1">
    <source>
        <dbReference type="SAM" id="Phobius"/>
    </source>
</evidence>
<dbReference type="EMBL" id="VDUX01000002">
    <property type="protein sequence ID" value="TXL61871.1"/>
    <property type="molecule type" value="Genomic_DNA"/>
</dbReference>
<feature type="transmembrane region" description="Helical" evidence="1">
    <location>
        <begin position="12"/>
        <end position="36"/>
    </location>
</feature>
<keyword evidence="1" id="KW-0812">Transmembrane</keyword>
<comment type="caution">
    <text evidence="2">The sequence shown here is derived from an EMBL/GenBank/DDBJ whole genome shotgun (WGS) entry which is preliminary data.</text>
</comment>
<dbReference type="InterPro" id="IPR043857">
    <property type="entry name" value="DUF5819"/>
</dbReference>
<name>A0A5C8NM32_9ACTN</name>